<accession>A0A0V0QLX6</accession>
<evidence type="ECO:0000313" key="3">
    <source>
        <dbReference type="EMBL" id="KRX02965.1"/>
    </source>
</evidence>
<evidence type="ECO:0000256" key="1">
    <source>
        <dbReference type="SAM" id="Coils"/>
    </source>
</evidence>
<feature type="coiled-coil region" evidence="1">
    <location>
        <begin position="476"/>
        <end position="513"/>
    </location>
</feature>
<name>A0A0V0QLX6_PSEPJ</name>
<feature type="region of interest" description="Disordered" evidence="2">
    <location>
        <begin position="311"/>
        <end position="354"/>
    </location>
</feature>
<protein>
    <submittedName>
        <fullName evidence="3">Uncharacterized protein</fullName>
    </submittedName>
</protein>
<feature type="region of interest" description="Disordered" evidence="2">
    <location>
        <begin position="175"/>
        <end position="222"/>
    </location>
</feature>
<feature type="compositionally biased region" description="Polar residues" evidence="2">
    <location>
        <begin position="567"/>
        <end position="576"/>
    </location>
</feature>
<evidence type="ECO:0000313" key="4">
    <source>
        <dbReference type="Proteomes" id="UP000054937"/>
    </source>
</evidence>
<feature type="compositionally biased region" description="Basic and acidic residues" evidence="2">
    <location>
        <begin position="41"/>
        <end position="50"/>
    </location>
</feature>
<comment type="caution">
    <text evidence="3">The sequence shown here is derived from an EMBL/GenBank/DDBJ whole genome shotgun (WGS) entry which is preliminary data.</text>
</comment>
<proteinExistence type="predicted"/>
<feature type="region of interest" description="Disordered" evidence="2">
    <location>
        <begin position="567"/>
        <end position="609"/>
    </location>
</feature>
<dbReference type="InParanoid" id="A0A0V0QLX6"/>
<keyword evidence="1" id="KW-0175">Coiled coil</keyword>
<feature type="region of interest" description="Disordered" evidence="2">
    <location>
        <begin position="35"/>
        <end position="63"/>
    </location>
</feature>
<feature type="region of interest" description="Disordered" evidence="2">
    <location>
        <begin position="689"/>
        <end position="713"/>
    </location>
</feature>
<reference evidence="3 4" key="1">
    <citation type="journal article" date="2015" name="Sci. Rep.">
        <title>Genome of the facultative scuticociliatosis pathogen Pseudocohnilembus persalinus provides insight into its virulence through horizontal gene transfer.</title>
        <authorList>
            <person name="Xiong J."/>
            <person name="Wang G."/>
            <person name="Cheng J."/>
            <person name="Tian M."/>
            <person name="Pan X."/>
            <person name="Warren A."/>
            <person name="Jiang C."/>
            <person name="Yuan D."/>
            <person name="Miao W."/>
        </authorList>
    </citation>
    <scope>NUCLEOTIDE SEQUENCE [LARGE SCALE GENOMIC DNA]</scope>
    <source>
        <strain evidence="3">36N120E</strain>
    </source>
</reference>
<feature type="compositionally biased region" description="Low complexity" evidence="2">
    <location>
        <begin position="311"/>
        <end position="330"/>
    </location>
</feature>
<dbReference type="EMBL" id="LDAU01000148">
    <property type="protein sequence ID" value="KRX02965.1"/>
    <property type="molecule type" value="Genomic_DNA"/>
</dbReference>
<dbReference type="Proteomes" id="UP000054937">
    <property type="component" value="Unassembled WGS sequence"/>
</dbReference>
<sequence>MSYNQKIKQHNNIDQNGQHSKNNSLLRELLNQTQKGKNFAKKQDLETDKQRYHRKSNSASKYNASLVKRNKLNQSLQRDIGQQVFNDNFKSSTGNVNKSFSYLREASKLGQTGNYPMIFDQEDYLNDNFGILEEEDPLQQELQNLPEEQIETKIKQDGPKNINLSLNYSGIKQYQPNQGSVSAKNVTIRQQQQKQQKNLQNNSQKQNNQNRNLTQPLDSFEGVPLQEFNKNNTMRNKNDQVIKVNQFFERTYSSGNTAANQNLLNQINTGNINNNDPQQQITLQMIQQQQKQQLDQQQQILNQLNILQTNSPNKNEQQNQSQQQYFKNQNHTQSQKQELNNQYDSNNNQNNNSLNQVFNMDEFQVQDLDSVIQMIDQCTYQFQEHQQIMQMENKEMEQQKLQADNQTQLLQLEVDEKNQLIENLEAQIKELQSQLIKKNNMNGIQRNQRSQTLSNIQNNNPNQMTNEEIQPFLQVIENLNNENQSIKKENASLKEENEKYKKLFTAIKNSSEQKNNSTNKNQPPQNKLQNYEKQLQLHNQNQNQYPDELNLNHSQKQVNSNKQFQNLHPNKASNISNRSKQKQNISQNQQQLSQKQQQQQQQVQYTNENNYINDSVKKELNDLYMKNGVSSTINNNMNNNVNDFYGTKQNFANNVLNNTALLQQQQEQINNSGYLNNTFNGRYNNNVINNSNNDQGAQKKTYKYIKPKNQNFQ</sequence>
<keyword evidence="4" id="KW-1185">Reference proteome</keyword>
<feature type="compositionally biased region" description="Low complexity" evidence="2">
    <location>
        <begin position="190"/>
        <end position="212"/>
    </location>
</feature>
<feature type="region of interest" description="Disordered" evidence="2">
    <location>
        <begin position="1"/>
        <end position="20"/>
    </location>
</feature>
<feature type="compositionally biased region" description="Polar residues" evidence="2">
    <location>
        <begin position="175"/>
        <end position="189"/>
    </location>
</feature>
<feature type="compositionally biased region" description="Low complexity" evidence="2">
    <location>
        <begin position="339"/>
        <end position="354"/>
    </location>
</feature>
<dbReference type="AlphaFoldDB" id="A0A0V0QLX6"/>
<gene>
    <name evidence="3" type="ORF">PPERSA_09383</name>
</gene>
<organism evidence="3 4">
    <name type="scientific">Pseudocohnilembus persalinus</name>
    <name type="common">Ciliate</name>
    <dbReference type="NCBI Taxonomy" id="266149"/>
    <lineage>
        <taxon>Eukaryota</taxon>
        <taxon>Sar</taxon>
        <taxon>Alveolata</taxon>
        <taxon>Ciliophora</taxon>
        <taxon>Intramacronucleata</taxon>
        <taxon>Oligohymenophorea</taxon>
        <taxon>Scuticociliatia</taxon>
        <taxon>Philasterida</taxon>
        <taxon>Pseudocohnilembidae</taxon>
        <taxon>Pseudocohnilembus</taxon>
    </lineage>
</organism>
<feature type="coiled-coil region" evidence="1">
    <location>
        <begin position="382"/>
        <end position="441"/>
    </location>
</feature>
<feature type="compositionally biased region" description="Low complexity" evidence="2">
    <location>
        <begin position="582"/>
        <end position="604"/>
    </location>
</feature>
<evidence type="ECO:0000256" key="2">
    <source>
        <dbReference type="SAM" id="MobiDB-lite"/>
    </source>
</evidence>